<evidence type="ECO:0000256" key="1">
    <source>
        <dbReference type="SAM" id="MobiDB-lite"/>
    </source>
</evidence>
<evidence type="ECO:0000313" key="2">
    <source>
        <dbReference type="EMBL" id="GBP44874.1"/>
    </source>
</evidence>
<protein>
    <submittedName>
        <fullName evidence="2">Uncharacterized protein</fullName>
    </submittedName>
</protein>
<name>A0A4C1W3Y0_EUMVA</name>
<dbReference type="Proteomes" id="UP000299102">
    <property type="component" value="Unassembled WGS sequence"/>
</dbReference>
<accession>A0A4C1W3Y0</accession>
<feature type="region of interest" description="Disordered" evidence="1">
    <location>
        <begin position="1"/>
        <end position="23"/>
    </location>
</feature>
<reference evidence="2 3" key="1">
    <citation type="journal article" date="2019" name="Commun. Biol.">
        <title>The bagworm genome reveals a unique fibroin gene that provides high tensile strength.</title>
        <authorList>
            <person name="Kono N."/>
            <person name="Nakamura H."/>
            <person name="Ohtoshi R."/>
            <person name="Tomita M."/>
            <person name="Numata K."/>
            <person name="Arakawa K."/>
        </authorList>
    </citation>
    <scope>NUCLEOTIDE SEQUENCE [LARGE SCALE GENOMIC DNA]</scope>
</reference>
<evidence type="ECO:0000313" key="3">
    <source>
        <dbReference type="Proteomes" id="UP000299102"/>
    </source>
</evidence>
<comment type="caution">
    <text evidence="2">The sequence shown here is derived from an EMBL/GenBank/DDBJ whole genome shotgun (WGS) entry which is preliminary data.</text>
</comment>
<dbReference type="EMBL" id="BGZK01000460">
    <property type="protein sequence ID" value="GBP44874.1"/>
    <property type="molecule type" value="Genomic_DNA"/>
</dbReference>
<dbReference type="AlphaFoldDB" id="A0A4C1W3Y0"/>
<sequence>MEEIEIFNDPMNKRYRTSERSPITSFHAPDVRITQPKSNRQLARAFSHKAGRFEITVTGIQRPPDARPEGNARSNQRRA</sequence>
<keyword evidence="3" id="KW-1185">Reference proteome</keyword>
<organism evidence="2 3">
    <name type="scientific">Eumeta variegata</name>
    <name type="common">Bagworm moth</name>
    <name type="synonym">Eumeta japonica</name>
    <dbReference type="NCBI Taxonomy" id="151549"/>
    <lineage>
        <taxon>Eukaryota</taxon>
        <taxon>Metazoa</taxon>
        <taxon>Ecdysozoa</taxon>
        <taxon>Arthropoda</taxon>
        <taxon>Hexapoda</taxon>
        <taxon>Insecta</taxon>
        <taxon>Pterygota</taxon>
        <taxon>Neoptera</taxon>
        <taxon>Endopterygota</taxon>
        <taxon>Lepidoptera</taxon>
        <taxon>Glossata</taxon>
        <taxon>Ditrysia</taxon>
        <taxon>Tineoidea</taxon>
        <taxon>Psychidae</taxon>
        <taxon>Oiketicinae</taxon>
        <taxon>Eumeta</taxon>
    </lineage>
</organism>
<gene>
    <name evidence="2" type="ORF">EVAR_24787_1</name>
</gene>
<feature type="region of interest" description="Disordered" evidence="1">
    <location>
        <begin position="59"/>
        <end position="79"/>
    </location>
</feature>
<proteinExistence type="predicted"/>